<evidence type="ECO:0000259" key="13">
    <source>
        <dbReference type="Pfam" id="PF00725"/>
    </source>
</evidence>
<comment type="similarity">
    <text evidence="3">In the N-terminal section; belongs to the enoyl-CoA hydratase/isomerase family.</text>
</comment>
<dbReference type="HOGENOM" id="CLU_009834_16_2_5"/>
<dbReference type="InterPro" id="IPR006176">
    <property type="entry name" value="3-OHacyl-CoA_DH_NAD-bd"/>
</dbReference>
<dbReference type="GO" id="GO:0070403">
    <property type="term" value="F:NAD+ binding"/>
    <property type="evidence" value="ECO:0007669"/>
    <property type="project" value="InterPro"/>
</dbReference>
<dbReference type="UniPathway" id="UPA00659"/>
<keyword evidence="7 15" id="KW-0560">Oxidoreductase</keyword>
<keyword evidence="9" id="KW-0443">Lipid metabolism</keyword>
<dbReference type="InterPro" id="IPR050136">
    <property type="entry name" value="FA_oxidation_alpha_subunit"/>
</dbReference>
<organism evidence="15 16">
    <name type="scientific">Litoreibacter arenae DSM 19593</name>
    <dbReference type="NCBI Taxonomy" id="1123360"/>
    <lineage>
        <taxon>Bacteria</taxon>
        <taxon>Pseudomonadati</taxon>
        <taxon>Pseudomonadota</taxon>
        <taxon>Alphaproteobacteria</taxon>
        <taxon>Rhodobacterales</taxon>
        <taxon>Roseobacteraceae</taxon>
        <taxon>Litoreibacter</taxon>
    </lineage>
</organism>
<evidence type="ECO:0000256" key="10">
    <source>
        <dbReference type="ARBA" id="ARBA00023239"/>
    </source>
</evidence>
<name>S9RUK0_9RHOB</name>
<evidence type="ECO:0000256" key="5">
    <source>
        <dbReference type="ARBA" id="ARBA00022832"/>
    </source>
</evidence>
<feature type="domain" description="3-hydroxyacyl-CoA dehydrogenase C-terminal" evidence="13">
    <location>
        <begin position="498"/>
        <end position="592"/>
    </location>
</feature>
<evidence type="ECO:0000256" key="12">
    <source>
        <dbReference type="ARBA" id="ARBA00049556"/>
    </source>
</evidence>
<dbReference type="GO" id="GO:0006635">
    <property type="term" value="P:fatty acid beta-oxidation"/>
    <property type="evidence" value="ECO:0007669"/>
    <property type="project" value="UniProtKB-UniPathway"/>
</dbReference>
<dbReference type="Gene3D" id="3.90.226.10">
    <property type="entry name" value="2-enoyl-CoA Hydratase, Chain A, domain 1"/>
    <property type="match status" value="1"/>
</dbReference>
<evidence type="ECO:0000256" key="3">
    <source>
        <dbReference type="ARBA" id="ARBA00008750"/>
    </source>
</evidence>
<evidence type="ECO:0000256" key="4">
    <source>
        <dbReference type="ARBA" id="ARBA00012076"/>
    </source>
</evidence>
<dbReference type="AlphaFoldDB" id="S9RUK0"/>
<dbReference type="InterPro" id="IPR006108">
    <property type="entry name" value="3HC_DH_C"/>
</dbReference>
<comment type="caution">
    <text evidence="15">The sequence shown here is derived from an EMBL/GenBank/DDBJ whole genome shotgun (WGS) entry which is preliminary data.</text>
</comment>
<keyword evidence="15" id="KW-0413">Isomerase</keyword>
<dbReference type="GO" id="GO:0016853">
    <property type="term" value="F:isomerase activity"/>
    <property type="evidence" value="ECO:0007669"/>
    <property type="project" value="UniProtKB-KW"/>
</dbReference>
<keyword evidence="6" id="KW-0442">Lipid degradation</keyword>
<evidence type="ECO:0000313" key="16">
    <source>
        <dbReference type="Proteomes" id="UP000015351"/>
    </source>
</evidence>
<dbReference type="Pfam" id="PF00378">
    <property type="entry name" value="ECH_1"/>
    <property type="match status" value="1"/>
</dbReference>
<keyword evidence="8" id="KW-0520">NAD</keyword>
<evidence type="ECO:0000256" key="8">
    <source>
        <dbReference type="ARBA" id="ARBA00023027"/>
    </source>
</evidence>
<evidence type="ECO:0000256" key="6">
    <source>
        <dbReference type="ARBA" id="ARBA00022963"/>
    </source>
</evidence>
<dbReference type="Gene3D" id="1.10.1040.50">
    <property type="match status" value="1"/>
</dbReference>
<sequence>MTGHVLEFLGETKLELGAAADHGDNWRTGRDADGILWLVLDKKDSSVNTISEDVIRELETHVKAAEEDMPKAVVIRSAKEAGFAAGADITSFDAMSDEGAVDLLKQGHEVLDRIEALPCPTICIVHGAALGAGFELALACDYRIATPGASFGFPEVQLGLHPGLGGTFRLPALIDPTEAMTMMLTGKTAHTKRAKSLGIADKVVEERHVAAAVDAAADGKIDQHEQGLKARALGFEQARSFAARQMRSQTKKKAPKEHYPAPYALIDLWEEYGDDRKEMQRGEIESFAKLLKTDTSKNLRRVFFLRQKLKDAGRGEDDISHVHVIGAGAMGAEIAAMSAIKGKRVTLGDVDTDPLGRAVKQAVEICKDKHLSGIETRDALDRLMPDPKGYGISRADLIIEAAPERMELKEKIYADLKGKMKSGAILASNTSSLSVDKLASHAPSKSRFAGLHFFNPVSKVDLVEVVQGDATSDKTAKRLAAFCGQIGKLPAKVGDYPGFVVNRALTPYLMEAMVLMDEGVPKEVIDTAALRFGMPMGPVTLADQVGLDIGLHVAESLRDNLEKPMADISQTLRDKVEAGDLGKKTGDGFYVWSDGTPHPDSDREAPDDLTDRLILPMLDACVEVLRLGVAESEDQVDGAMIFATGWAPFRGGPMHYARARGVQEIVEKLKELEKAHGPRFTPDEGWQTLG</sequence>
<keyword evidence="5" id="KW-0276">Fatty acid metabolism</keyword>
<dbReference type="SUPFAM" id="SSF52096">
    <property type="entry name" value="ClpP/crotonase"/>
    <property type="match status" value="1"/>
</dbReference>
<dbReference type="RefSeq" id="WP_021102660.1">
    <property type="nucleotide sequence ID" value="NZ_KE557314.1"/>
</dbReference>
<dbReference type="Pfam" id="PF02737">
    <property type="entry name" value="3HCDH_N"/>
    <property type="match status" value="1"/>
</dbReference>
<evidence type="ECO:0000313" key="15">
    <source>
        <dbReference type="EMBL" id="EPX77589.1"/>
    </source>
</evidence>
<dbReference type="STRING" id="1123360.thalar_03314"/>
<comment type="similarity">
    <text evidence="2">In the central section; belongs to the 3-hydroxyacyl-CoA dehydrogenase family.</text>
</comment>
<proteinExistence type="inferred from homology"/>
<dbReference type="InterPro" id="IPR008927">
    <property type="entry name" value="6-PGluconate_DH-like_C_sf"/>
</dbReference>
<dbReference type="EC" id="4.2.1.17" evidence="4"/>
<evidence type="ECO:0000256" key="2">
    <source>
        <dbReference type="ARBA" id="ARBA00007005"/>
    </source>
</evidence>
<dbReference type="SUPFAM" id="SSF48179">
    <property type="entry name" value="6-phosphogluconate dehydrogenase C-terminal domain-like"/>
    <property type="match status" value="2"/>
</dbReference>
<dbReference type="eggNOG" id="COG1024">
    <property type="taxonomic scope" value="Bacteria"/>
</dbReference>
<dbReference type="eggNOG" id="COG1250">
    <property type="taxonomic scope" value="Bacteria"/>
</dbReference>
<dbReference type="EMBL" id="AONI01000015">
    <property type="protein sequence ID" value="EPX77589.1"/>
    <property type="molecule type" value="Genomic_DNA"/>
</dbReference>
<dbReference type="PATRIC" id="fig|1123360.3.peg.3284"/>
<reference evidence="16" key="1">
    <citation type="journal article" date="2013" name="Stand. Genomic Sci.">
        <title>Genome sequence of the Litoreibacter arenae type strain (DSM 19593(T)), a member of the Roseobacter clade isolated from sea sand.</title>
        <authorList>
            <person name="Riedel T."/>
            <person name="Fiebig A."/>
            <person name="Petersen J."/>
            <person name="Gronow S."/>
            <person name="Kyrpides N.C."/>
            <person name="Goker M."/>
            <person name="Klenk H.P."/>
        </authorList>
    </citation>
    <scope>NUCLEOTIDE SEQUENCE [LARGE SCALE GENOMIC DNA]</scope>
    <source>
        <strain evidence="16">DSM 19593</strain>
    </source>
</reference>
<keyword evidence="10 15" id="KW-0456">Lyase</keyword>
<feature type="domain" description="3-hydroxyacyl-CoA dehydrogenase NAD binding" evidence="14">
    <location>
        <begin position="321"/>
        <end position="495"/>
    </location>
</feature>
<comment type="pathway">
    <text evidence="1">Lipid metabolism; fatty acid beta-oxidation.</text>
</comment>
<dbReference type="CDD" id="cd06558">
    <property type="entry name" value="crotonase-like"/>
    <property type="match status" value="1"/>
</dbReference>
<dbReference type="InterPro" id="IPR006180">
    <property type="entry name" value="3-OHacyl-CoA_DH_CS"/>
</dbReference>
<evidence type="ECO:0000256" key="11">
    <source>
        <dbReference type="ARBA" id="ARBA00023268"/>
    </source>
</evidence>
<gene>
    <name evidence="15" type="ORF">thalar_03314</name>
</gene>
<keyword evidence="16" id="KW-1185">Reference proteome</keyword>
<dbReference type="InterPro" id="IPR001753">
    <property type="entry name" value="Enoyl-CoA_hydra/iso"/>
</dbReference>
<dbReference type="SUPFAM" id="SSF51735">
    <property type="entry name" value="NAD(P)-binding Rossmann-fold domains"/>
    <property type="match status" value="1"/>
</dbReference>
<evidence type="ECO:0000259" key="14">
    <source>
        <dbReference type="Pfam" id="PF02737"/>
    </source>
</evidence>
<keyword evidence="11" id="KW-0511">Multifunctional enzyme</keyword>
<dbReference type="PANTHER" id="PTHR43612:SF3">
    <property type="entry name" value="TRIFUNCTIONAL ENZYME SUBUNIT ALPHA, MITOCHONDRIAL"/>
    <property type="match status" value="1"/>
</dbReference>
<dbReference type="GO" id="GO:0004300">
    <property type="term" value="F:enoyl-CoA hydratase activity"/>
    <property type="evidence" value="ECO:0007669"/>
    <property type="project" value="UniProtKB-EC"/>
</dbReference>
<dbReference type="InterPro" id="IPR036291">
    <property type="entry name" value="NAD(P)-bd_dom_sf"/>
</dbReference>
<dbReference type="PROSITE" id="PS00067">
    <property type="entry name" value="3HCDH"/>
    <property type="match status" value="1"/>
</dbReference>
<dbReference type="GO" id="GO:0016509">
    <property type="term" value="F:long-chain (3S)-3-hydroxyacyl-CoA dehydrogenase (NAD+) activity"/>
    <property type="evidence" value="ECO:0007669"/>
    <property type="project" value="TreeGrafter"/>
</dbReference>
<dbReference type="Proteomes" id="UP000015351">
    <property type="component" value="Unassembled WGS sequence"/>
</dbReference>
<dbReference type="OrthoDB" id="9771883at2"/>
<evidence type="ECO:0000256" key="7">
    <source>
        <dbReference type="ARBA" id="ARBA00023002"/>
    </source>
</evidence>
<dbReference type="InterPro" id="IPR029045">
    <property type="entry name" value="ClpP/crotonase-like_dom_sf"/>
</dbReference>
<accession>S9RUK0</accession>
<dbReference type="PANTHER" id="PTHR43612">
    <property type="entry name" value="TRIFUNCTIONAL ENZYME SUBUNIT ALPHA"/>
    <property type="match status" value="1"/>
</dbReference>
<protein>
    <recommendedName>
        <fullName evidence="4">enoyl-CoA hydratase</fullName>
        <ecNumber evidence="4">4.2.1.17</ecNumber>
    </recommendedName>
</protein>
<evidence type="ECO:0000256" key="1">
    <source>
        <dbReference type="ARBA" id="ARBA00005005"/>
    </source>
</evidence>
<dbReference type="Pfam" id="PF00725">
    <property type="entry name" value="3HCDH"/>
    <property type="match status" value="1"/>
</dbReference>
<evidence type="ECO:0000256" key="9">
    <source>
        <dbReference type="ARBA" id="ARBA00023098"/>
    </source>
</evidence>
<comment type="catalytic activity">
    <reaction evidence="12">
        <text>a (3S)-3-hydroxyacyl-CoA + NAD(+) = a 3-oxoacyl-CoA + NADH + H(+)</text>
        <dbReference type="Rhea" id="RHEA:22432"/>
        <dbReference type="ChEBI" id="CHEBI:15378"/>
        <dbReference type="ChEBI" id="CHEBI:57318"/>
        <dbReference type="ChEBI" id="CHEBI:57540"/>
        <dbReference type="ChEBI" id="CHEBI:57945"/>
        <dbReference type="ChEBI" id="CHEBI:90726"/>
        <dbReference type="EC" id="1.1.1.35"/>
    </reaction>
</comment>
<dbReference type="Gene3D" id="3.40.50.720">
    <property type="entry name" value="NAD(P)-binding Rossmann-like Domain"/>
    <property type="match status" value="1"/>
</dbReference>